<comment type="caution">
    <text evidence="2">The sequence shown here is derived from an EMBL/GenBank/DDBJ whole genome shotgun (WGS) entry which is preliminary data.</text>
</comment>
<dbReference type="EMBL" id="ML996099">
    <property type="protein sequence ID" value="KAF2740659.1"/>
    <property type="molecule type" value="Genomic_DNA"/>
</dbReference>
<accession>A0A9P4RCA0</accession>
<evidence type="ECO:0000313" key="3">
    <source>
        <dbReference type="Proteomes" id="UP000799444"/>
    </source>
</evidence>
<feature type="region of interest" description="Disordered" evidence="1">
    <location>
        <begin position="492"/>
        <end position="529"/>
    </location>
</feature>
<keyword evidence="3" id="KW-1185">Reference proteome</keyword>
<organism evidence="2 3">
    <name type="scientific">Polyplosphaeria fusca</name>
    <dbReference type="NCBI Taxonomy" id="682080"/>
    <lineage>
        <taxon>Eukaryota</taxon>
        <taxon>Fungi</taxon>
        <taxon>Dikarya</taxon>
        <taxon>Ascomycota</taxon>
        <taxon>Pezizomycotina</taxon>
        <taxon>Dothideomycetes</taxon>
        <taxon>Pleosporomycetidae</taxon>
        <taxon>Pleosporales</taxon>
        <taxon>Tetraplosphaeriaceae</taxon>
        <taxon>Polyplosphaeria</taxon>
    </lineage>
</organism>
<feature type="compositionally biased region" description="Basic and acidic residues" evidence="1">
    <location>
        <begin position="677"/>
        <end position="689"/>
    </location>
</feature>
<protein>
    <submittedName>
        <fullName evidence="2">Uncharacterized protein</fullName>
    </submittedName>
</protein>
<gene>
    <name evidence="2" type="ORF">EJ04DRAFT_162154</name>
</gene>
<dbReference type="AlphaFoldDB" id="A0A9P4RCA0"/>
<reference evidence="2" key="1">
    <citation type="journal article" date="2020" name="Stud. Mycol.">
        <title>101 Dothideomycetes genomes: a test case for predicting lifestyles and emergence of pathogens.</title>
        <authorList>
            <person name="Haridas S."/>
            <person name="Albert R."/>
            <person name="Binder M."/>
            <person name="Bloem J."/>
            <person name="Labutti K."/>
            <person name="Salamov A."/>
            <person name="Andreopoulos B."/>
            <person name="Baker S."/>
            <person name="Barry K."/>
            <person name="Bills G."/>
            <person name="Bluhm B."/>
            <person name="Cannon C."/>
            <person name="Castanera R."/>
            <person name="Culley D."/>
            <person name="Daum C."/>
            <person name="Ezra D."/>
            <person name="Gonzalez J."/>
            <person name="Henrissat B."/>
            <person name="Kuo A."/>
            <person name="Liang C."/>
            <person name="Lipzen A."/>
            <person name="Lutzoni F."/>
            <person name="Magnuson J."/>
            <person name="Mondo S."/>
            <person name="Nolan M."/>
            <person name="Ohm R."/>
            <person name="Pangilinan J."/>
            <person name="Park H.-J."/>
            <person name="Ramirez L."/>
            <person name="Alfaro M."/>
            <person name="Sun H."/>
            <person name="Tritt A."/>
            <person name="Yoshinaga Y."/>
            <person name="Zwiers L.-H."/>
            <person name="Turgeon B."/>
            <person name="Goodwin S."/>
            <person name="Spatafora J."/>
            <person name="Crous P."/>
            <person name="Grigoriev I."/>
        </authorList>
    </citation>
    <scope>NUCLEOTIDE SEQUENCE</scope>
    <source>
        <strain evidence="2">CBS 125425</strain>
    </source>
</reference>
<name>A0A9P4RCA0_9PLEO</name>
<evidence type="ECO:0000256" key="1">
    <source>
        <dbReference type="SAM" id="MobiDB-lite"/>
    </source>
</evidence>
<feature type="compositionally biased region" description="Basic residues" evidence="1">
    <location>
        <begin position="591"/>
        <end position="607"/>
    </location>
</feature>
<dbReference type="Proteomes" id="UP000799444">
    <property type="component" value="Unassembled WGS sequence"/>
</dbReference>
<dbReference type="OrthoDB" id="3688820at2759"/>
<proteinExistence type="predicted"/>
<feature type="compositionally biased region" description="Basic and acidic residues" evidence="1">
    <location>
        <begin position="557"/>
        <end position="575"/>
    </location>
</feature>
<evidence type="ECO:0000313" key="2">
    <source>
        <dbReference type="EMBL" id="KAF2740659.1"/>
    </source>
</evidence>
<sequence length="772" mass="88256">MIAQVWCKPIGLHAQLSELTDPVEATLLAIHIVHCTPECTHSPRSRRQRCRTYLLIWKIPPIFRQRKMQQTKDTCSTYTSVKALLLYWEERDSILQGVEREVDKLQRLFRNEFCFHAEAWKLPCDGTVKSQLARKLIDFTEHACKGELLILYYGGHANNAGGSCTWSAGVGNHSVEWNNIAQNFTNNDSDVLFILDCCEATSAVAAFSGGQARHGANWLLASSGIDSSAAAVSRMDFTRLMIRTLKDMANDFFENDLPRIFSEDLHTSLHLDHWDKLVTNAVHVRLNKRRCGEIDLTPLISRNAQKENEDGYIKYQLEHPVSTTSLGMDFLDIWLVAGGDGNPVTSFTAKLSDGSCMWPQEVLCPMLEAGRIRCRLLPFQHRWNGQGYSDYEIQKFKRSAKALRDVVYGSWKSNPRRPLLFLAYGRGCTVVRKALRELKKQDFGSTMPNIGCILCGTNSKWEEIYSKSGRSRYPSRWEDLSQVILWIDRQPQRAPGFPTGKGASILRQSSSSRERRSSPGPSNGLGGFHDFDFGFTSADNQHKLSWNYRPQSRPRSRSREKFSRESRSRERERSRSRGGQRRSRSREGQRRSRSRGGQRRSRSRGRARSAERQSTKRAPTPPFATSFDDPSYNPKFTDIGRARPRRPSSADRAFNFGFSDTQQRPGSSRPLGFGDQMNDRYEPWFETRPDSAYNSGRNKAGMYASSADSDRGRRRYGDFFVDLNEEIAANRSSQRLDLMLETIETLFINRSNWQGKRSGVGADYSWRRYIRP</sequence>
<feature type="region of interest" description="Disordered" evidence="1">
    <location>
        <begin position="544"/>
        <end position="710"/>
    </location>
</feature>